<comment type="catalytic activity">
    <reaction evidence="11">
        <text>6-carboxyhexanoyl-[ACP] + L-alanine + H(+) = (8S)-8-amino-7-oxononanoate + holo-[ACP] + CO2</text>
        <dbReference type="Rhea" id="RHEA:42288"/>
        <dbReference type="Rhea" id="RHEA-COMP:9685"/>
        <dbReference type="Rhea" id="RHEA-COMP:9955"/>
        <dbReference type="ChEBI" id="CHEBI:15378"/>
        <dbReference type="ChEBI" id="CHEBI:16526"/>
        <dbReference type="ChEBI" id="CHEBI:57972"/>
        <dbReference type="ChEBI" id="CHEBI:64479"/>
        <dbReference type="ChEBI" id="CHEBI:78846"/>
        <dbReference type="ChEBI" id="CHEBI:149468"/>
        <dbReference type="EC" id="2.3.1.47"/>
    </reaction>
</comment>
<evidence type="ECO:0000256" key="8">
    <source>
        <dbReference type="ARBA" id="ARBA00022898"/>
    </source>
</evidence>
<reference evidence="14 15" key="1">
    <citation type="submission" date="2019-09" db="EMBL/GenBank/DDBJ databases">
        <authorList>
            <person name="Duangmal K."/>
            <person name="Teo W.F.A."/>
            <person name="Lipun K."/>
        </authorList>
    </citation>
    <scope>NUCLEOTIDE SEQUENCE [LARGE SCALE GENOMIC DNA]</scope>
    <source>
        <strain evidence="14 15">K1PN6</strain>
    </source>
</reference>
<dbReference type="EMBL" id="VMNX01000006">
    <property type="protein sequence ID" value="MPY47850.1"/>
    <property type="molecule type" value="Genomic_DNA"/>
</dbReference>
<evidence type="ECO:0000256" key="4">
    <source>
        <dbReference type="ARBA" id="ARBA00011738"/>
    </source>
</evidence>
<dbReference type="PROSITE" id="PS00599">
    <property type="entry name" value="AA_TRANSFER_CLASS_2"/>
    <property type="match status" value="1"/>
</dbReference>
<dbReference type="SUPFAM" id="SSF53383">
    <property type="entry name" value="PLP-dependent transferases"/>
    <property type="match status" value="1"/>
</dbReference>
<dbReference type="PANTHER" id="PTHR13693">
    <property type="entry name" value="CLASS II AMINOTRANSFERASE/8-AMINO-7-OXONONANOATE SYNTHASE"/>
    <property type="match status" value="1"/>
</dbReference>
<evidence type="ECO:0000259" key="13">
    <source>
        <dbReference type="Pfam" id="PF00155"/>
    </source>
</evidence>
<dbReference type="InterPro" id="IPR015421">
    <property type="entry name" value="PyrdxlP-dep_Trfase_major"/>
</dbReference>
<dbReference type="GO" id="GO:0030170">
    <property type="term" value="F:pyridoxal phosphate binding"/>
    <property type="evidence" value="ECO:0007669"/>
    <property type="project" value="InterPro"/>
</dbReference>
<sequence length="375" mass="38475">MAFGWIDEQADARRRAGLLRTLRPRPADSPLLDLASNDYLGLARHPEVTEGAADAARRWGGGATGSRLVTGTTELHGELERELADFCGFEAALVFSSGYAANLAAVTALAPHGSLVVSDAGNHASLIDGCRLARGATQVVAHADPEAVRKALGTGSGPAVVVSDTVFSVDGDAAPLGELADVCREFGAGLLVDDAHGLGVLGDGGRGAPYAVGLAGAPDIVATVTLSKSLGSQGGAVLGPARVIDHLVNAARTFIFDTGLAPAATGAALAALRLLRREPERAARAREVATRLHTRLTASGLEAVRPDAAVISVRAPSPEQAVRWAADCRAAGLAVGCFRPPSVPDGISRLRLTARADLTDGQLDRAVRVIGETRP</sequence>
<dbReference type="InterPro" id="IPR001917">
    <property type="entry name" value="Aminotrans_II_pyridoxalP_BS"/>
</dbReference>
<dbReference type="Proteomes" id="UP000373149">
    <property type="component" value="Unassembled WGS sequence"/>
</dbReference>
<dbReference type="GO" id="GO:0009102">
    <property type="term" value="P:biotin biosynthetic process"/>
    <property type="evidence" value="ECO:0007669"/>
    <property type="project" value="UniProtKB-KW"/>
</dbReference>
<keyword evidence="6" id="KW-0808">Transferase</keyword>
<gene>
    <name evidence="14" type="ORF">FPZ41_04295</name>
</gene>
<dbReference type="InterPro" id="IPR004839">
    <property type="entry name" value="Aminotransferase_I/II_large"/>
</dbReference>
<dbReference type="Gene3D" id="3.90.1150.10">
    <property type="entry name" value="Aspartate Aminotransferase, domain 1"/>
    <property type="match status" value="1"/>
</dbReference>
<evidence type="ECO:0000256" key="10">
    <source>
        <dbReference type="ARBA" id="ARBA00033381"/>
    </source>
</evidence>
<proteinExistence type="inferred from homology"/>
<evidence type="ECO:0000256" key="2">
    <source>
        <dbReference type="ARBA" id="ARBA00004746"/>
    </source>
</evidence>
<dbReference type="EC" id="2.3.1.47" evidence="5"/>
<dbReference type="InterPro" id="IPR015424">
    <property type="entry name" value="PyrdxlP-dep_Trfase"/>
</dbReference>
<keyword evidence="8 12" id="KW-0663">Pyridoxal phosphate</keyword>
<name>A0A5N8WK58_9ACTN</name>
<evidence type="ECO:0000256" key="12">
    <source>
        <dbReference type="RuleBase" id="RU003693"/>
    </source>
</evidence>
<evidence type="ECO:0000256" key="7">
    <source>
        <dbReference type="ARBA" id="ARBA00022756"/>
    </source>
</evidence>
<protein>
    <recommendedName>
        <fullName evidence="5">8-amino-7-oxononanoate synthase</fullName>
        <ecNumber evidence="5">2.3.1.47</ecNumber>
    </recommendedName>
    <alternativeName>
        <fullName evidence="9">7-keto-8-amino-pelargonic acid synthase</fullName>
    </alternativeName>
    <alternativeName>
        <fullName evidence="10">8-amino-7-ketopelargonate synthase</fullName>
    </alternativeName>
</protein>
<evidence type="ECO:0000256" key="5">
    <source>
        <dbReference type="ARBA" id="ARBA00013187"/>
    </source>
</evidence>
<comment type="similarity">
    <text evidence="3">Belongs to the class-II pyridoxal-phosphate-dependent aminotransferase family. BioF subfamily.</text>
</comment>
<evidence type="ECO:0000313" key="14">
    <source>
        <dbReference type="EMBL" id="MPY47850.1"/>
    </source>
</evidence>
<keyword evidence="7" id="KW-0093">Biotin biosynthesis</keyword>
<dbReference type="InterPro" id="IPR050087">
    <property type="entry name" value="AON_synthase_class-II"/>
</dbReference>
<dbReference type="Gene3D" id="3.40.640.10">
    <property type="entry name" value="Type I PLP-dependent aspartate aminotransferase-like (Major domain)"/>
    <property type="match status" value="1"/>
</dbReference>
<comment type="pathway">
    <text evidence="2">Cofactor biosynthesis; biotin biosynthesis.</text>
</comment>
<accession>A0A5N8WK58</accession>
<comment type="cofactor">
    <cofactor evidence="1 12">
        <name>pyridoxal 5'-phosphate</name>
        <dbReference type="ChEBI" id="CHEBI:597326"/>
    </cofactor>
</comment>
<keyword evidence="15" id="KW-1185">Reference proteome</keyword>
<comment type="caution">
    <text evidence="14">The sequence shown here is derived from an EMBL/GenBank/DDBJ whole genome shotgun (WGS) entry which is preliminary data.</text>
</comment>
<dbReference type="Pfam" id="PF00155">
    <property type="entry name" value="Aminotran_1_2"/>
    <property type="match status" value="1"/>
</dbReference>
<evidence type="ECO:0000256" key="6">
    <source>
        <dbReference type="ARBA" id="ARBA00022679"/>
    </source>
</evidence>
<comment type="subunit">
    <text evidence="4">Homodimer.</text>
</comment>
<dbReference type="AlphaFoldDB" id="A0A5N8WK58"/>
<dbReference type="InterPro" id="IPR015422">
    <property type="entry name" value="PyrdxlP-dep_Trfase_small"/>
</dbReference>
<evidence type="ECO:0000256" key="3">
    <source>
        <dbReference type="ARBA" id="ARBA00010008"/>
    </source>
</evidence>
<evidence type="ECO:0000313" key="15">
    <source>
        <dbReference type="Proteomes" id="UP000373149"/>
    </source>
</evidence>
<feature type="domain" description="Aminotransferase class I/classII large" evidence="13">
    <location>
        <begin position="31"/>
        <end position="370"/>
    </location>
</feature>
<dbReference type="GO" id="GO:0008710">
    <property type="term" value="F:8-amino-7-oxononanoate synthase activity"/>
    <property type="evidence" value="ECO:0007669"/>
    <property type="project" value="UniProtKB-EC"/>
</dbReference>
<evidence type="ECO:0000256" key="9">
    <source>
        <dbReference type="ARBA" id="ARBA00032610"/>
    </source>
</evidence>
<dbReference type="RefSeq" id="WP_152859226.1">
    <property type="nucleotide sequence ID" value="NZ_VMNX01000006.1"/>
</dbReference>
<evidence type="ECO:0000256" key="1">
    <source>
        <dbReference type="ARBA" id="ARBA00001933"/>
    </source>
</evidence>
<evidence type="ECO:0000256" key="11">
    <source>
        <dbReference type="ARBA" id="ARBA00047715"/>
    </source>
</evidence>
<organism evidence="14 15">
    <name type="scientific">Streptomyces acidicola</name>
    <dbReference type="NCBI Taxonomy" id="2596892"/>
    <lineage>
        <taxon>Bacteria</taxon>
        <taxon>Bacillati</taxon>
        <taxon>Actinomycetota</taxon>
        <taxon>Actinomycetes</taxon>
        <taxon>Kitasatosporales</taxon>
        <taxon>Streptomycetaceae</taxon>
        <taxon>Streptomyces</taxon>
    </lineage>
</organism>
<dbReference type="PANTHER" id="PTHR13693:SF100">
    <property type="entry name" value="8-AMINO-7-OXONONANOATE SYNTHASE"/>
    <property type="match status" value="1"/>
</dbReference>